<evidence type="ECO:0000259" key="4">
    <source>
        <dbReference type="Pfam" id="PF17853"/>
    </source>
</evidence>
<keyword evidence="6" id="KW-1185">Reference proteome</keyword>
<reference evidence="5" key="1">
    <citation type="submission" date="2016-02" db="EMBL/GenBank/DDBJ databases">
        <title>Genome sequence of Bacillus trypoxylicola KCTC 13244(T).</title>
        <authorList>
            <person name="Jeong H."/>
            <person name="Park S.-H."/>
            <person name="Choi S.-K."/>
        </authorList>
    </citation>
    <scope>NUCLEOTIDE SEQUENCE [LARGE SCALE GENOMIC DNA]</scope>
    <source>
        <strain evidence="5">KCTC 13244</strain>
    </source>
</reference>
<dbReference type="PANTHER" id="PTHR33744:SF1">
    <property type="entry name" value="DNA-BINDING TRANSCRIPTIONAL ACTIVATOR ADER"/>
    <property type="match status" value="1"/>
</dbReference>
<sequence>MSVSMKDVLQEPLLKDAKVISGKGEEATVDVQWISVIELPVENFVRKNEVVLTTAIGCKSNPELFIDFVHDVIKSEAAGLMVALGRFLFDIPQQAIELANKHDFMIITIPWEVRFANIVETVMKELSNQSNKDREYSEKIQQELLYFILAERKLKEILHYIEKHVEAPVFLTDQNGNLKESHQYTEIFLNKWKQDVVKGILPKKQVTKQNHDPLIQKFEKISKEGQLLLQIPILKVSGEPQGYIYVDIPKACSVESFLISRRVHVLEHAATSIALWLSRENAIEETELRLRSDFVAELARGYISKYEQAVSRSQILGYQLQLPYVCILCFPEGLDILYDKKRQKEHYSQEQWKNSMFRYIEEELFFAGKTLERQLMITREGDKLIIYLEIQHQTEHEYATDFLDHVDRRMRHLIPEISITWGIGRRIATFKHYHESYQQANRSLKIGRSKGTRRTWYEQTKLDRVLLQLLEKEEMREIVLETIEPLVHYDEERQMDLIGTFIAFNQFRGNVSQTARSLNLHRQSLLYRLRKIEALTRLSLNNPEHLFLLDLSIKAWKLGLHQ</sequence>
<dbReference type="Pfam" id="PF13556">
    <property type="entry name" value="HTH_30"/>
    <property type="match status" value="1"/>
</dbReference>
<evidence type="ECO:0000313" key="6">
    <source>
        <dbReference type="Proteomes" id="UP000075806"/>
    </source>
</evidence>
<comment type="caution">
    <text evidence="5">The sequence shown here is derived from an EMBL/GenBank/DDBJ whole genome shotgun (WGS) entry which is preliminary data.</text>
</comment>
<evidence type="ECO:0000259" key="2">
    <source>
        <dbReference type="Pfam" id="PF07905"/>
    </source>
</evidence>
<dbReference type="Gene3D" id="1.10.10.2840">
    <property type="entry name" value="PucR C-terminal helix-turn-helix domain"/>
    <property type="match status" value="1"/>
</dbReference>
<feature type="domain" description="Purine catabolism PurC-like" evidence="2">
    <location>
        <begin position="7"/>
        <end position="126"/>
    </location>
</feature>
<name>A0A162DEX8_9BACI</name>
<proteinExistence type="inferred from homology"/>
<comment type="similarity">
    <text evidence="1">Belongs to the CdaR family.</text>
</comment>
<gene>
    <name evidence="5" type="ORF">AZF04_07830</name>
</gene>
<dbReference type="AlphaFoldDB" id="A0A162DEX8"/>
<accession>A0A162DEX8</accession>
<dbReference type="RefSeq" id="WP_061949226.1">
    <property type="nucleotide sequence ID" value="NZ_LTAO01000023.1"/>
</dbReference>
<dbReference type="InterPro" id="IPR025736">
    <property type="entry name" value="PucR_C-HTH_dom"/>
</dbReference>
<dbReference type="Pfam" id="PF17853">
    <property type="entry name" value="GGDEF_2"/>
    <property type="match status" value="1"/>
</dbReference>
<evidence type="ECO:0000259" key="3">
    <source>
        <dbReference type="Pfam" id="PF13556"/>
    </source>
</evidence>
<dbReference type="InterPro" id="IPR041522">
    <property type="entry name" value="CdaR_GGDEF"/>
</dbReference>
<dbReference type="InterPro" id="IPR042070">
    <property type="entry name" value="PucR_C-HTH_sf"/>
</dbReference>
<evidence type="ECO:0000313" key="5">
    <source>
        <dbReference type="EMBL" id="KYG29425.1"/>
    </source>
</evidence>
<dbReference type="InterPro" id="IPR012914">
    <property type="entry name" value="PucR_dom"/>
</dbReference>
<feature type="domain" description="CdaR GGDEF-like" evidence="4">
    <location>
        <begin position="308"/>
        <end position="446"/>
    </location>
</feature>
<protein>
    <submittedName>
        <fullName evidence="5">PucR family transcriptional regulator</fullName>
    </submittedName>
</protein>
<dbReference type="InterPro" id="IPR009057">
    <property type="entry name" value="Homeodomain-like_sf"/>
</dbReference>
<dbReference type="SUPFAM" id="SSF46689">
    <property type="entry name" value="Homeodomain-like"/>
    <property type="match status" value="1"/>
</dbReference>
<dbReference type="EMBL" id="LTAO01000023">
    <property type="protein sequence ID" value="KYG29425.1"/>
    <property type="molecule type" value="Genomic_DNA"/>
</dbReference>
<dbReference type="Proteomes" id="UP000075806">
    <property type="component" value="Unassembled WGS sequence"/>
</dbReference>
<dbReference type="Pfam" id="PF07905">
    <property type="entry name" value="PucR"/>
    <property type="match status" value="1"/>
</dbReference>
<feature type="domain" description="PucR C-terminal helix-turn-helix" evidence="3">
    <location>
        <begin position="498"/>
        <end position="555"/>
    </location>
</feature>
<dbReference type="InterPro" id="IPR051448">
    <property type="entry name" value="CdaR-like_regulators"/>
</dbReference>
<organism evidence="5 6">
    <name type="scientific">Alkalihalobacillus trypoxylicola</name>
    <dbReference type="NCBI Taxonomy" id="519424"/>
    <lineage>
        <taxon>Bacteria</taxon>
        <taxon>Bacillati</taxon>
        <taxon>Bacillota</taxon>
        <taxon>Bacilli</taxon>
        <taxon>Bacillales</taxon>
        <taxon>Bacillaceae</taxon>
        <taxon>Alkalihalobacillus</taxon>
    </lineage>
</organism>
<dbReference type="STRING" id="519424.AZF04_07830"/>
<dbReference type="OrthoDB" id="142218at2"/>
<evidence type="ECO:0000256" key="1">
    <source>
        <dbReference type="ARBA" id="ARBA00006754"/>
    </source>
</evidence>
<dbReference type="PANTHER" id="PTHR33744">
    <property type="entry name" value="CARBOHYDRATE DIACID REGULATOR"/>
    <property type="match status" value="1"/>
</dbReference>